<dbReference type="Proteomes" id="UP000593566">
    <property type="component" value="Unassembled WGS sequence"/>
</dbReference>
<organism evidence="2 3">
    <name type="scientific">Letharia lupina</name>
    <dbReference type="NCBI Taxonomy" id="560253"/>
    <lineage>
        <taxon>Eukaryota</taxon>
        <taxon>Fungi</taxon>
        <taxon>Dikarya</taxon>
        <taxon>Ascomycota</taxon>
        <taxon>Pezizomycotina</taxon>
        <taxon>Lecanoromycetes</taxon>
        <taxon>OSLEUM clade</taxon>
        <taxon>Lecanoromycetidae</taxon>
        <taxon>Lecanorales</taxon>
        <taxon>Lecanorineae</taxon>
        <taxon>Parmeliaceae</taxon>
        <taxon>Letharia</taxon>
    </lineage>
</organism>
<sequence length="221" mass="25349">MVCTIKEWHPTTRWVDSEETEARRFQKLESDLFKPYKCDVSAPQKETMSRNYAASPLFRLPPKIRVRIYGLVLDGMQLWIAHSESKVELEKPEKNSQPQGPQSAQYGHYRHRCGRSYQSTADSFPRTKPSINVLHLGLSRVCGQVYTETALLPFTLNTFTFSDDLVRREFEQTARPGEKRVQKNAVGKYEIGAKENPAVVPFQSTHELQNNEIMNMVVLSG</sequence>
<name>A0A8H6F7I3_9LECA</name>
<evidence type="ECO:0000259" key="1">
    <source>
        <dbReference type="Pfam" id="PF24864"/>
    </source>
</evidence>
<evidence type="ECO:0000313" key="3">
    <source>
        <dbReference type="Proteomes" id="UP000593566"/>
    </source>
</evidence>
<dbReference type="RefSeq" id="XP_037147587.1">
    <property type="nucleotide sequence ID" value="XM_037297013.1"/>
</dbReference>
<dbReference type="PANTHER" id="PTHR38790:SF4">
    <property type="entry name" value="2EXR DOMAIN-CONTAINING PROTEIN"/>
    <property type="match status" value="1"/>
</dbReference>
<dbReference type="GeneID" id="59334515"/>
<dbReference type="InterPro" id="IPR056632">
    <property type="entry name" value="DUF7730"/>
</dbReference>
<comment type="caution">
    <text evidence="2">The sequence shown here is derived from an EMBL/GenBank/DDBJ whole genome shotgun (WGS) entry which is preliminary data.</text>
</comment>
<dbReference type="AlphaFoldDB" id="A0A8H6F7I3"/>
<accession>A0A8H6F7I3</accession>
<reference evidence="2 3" key="1">
    <citation type="journal article" date="2020" name="Genomics">
        <title>Complete, high-quality genomes from long-read metagenomic sequencing of two wolf lichen thalli reveals enigmatic genome architecture.</title>
        <authorList>
            <person name="McKenzie S.K."/>
            <person name="Walston R.F."/>
            <person name="Allen J.L."/>
        </authorList>
    </citation>
    <scope>NUCLEOTIDE SEQUENCE [LARGE SCALE GENOMIC DNA]</scope>
    <source>
        <strain evidence="2">WasteWater1</strain>
    </source>
</reference>
<keyword evidence="3" id="KW-1185">Reference proteome</keyword>
<feature type="domain" description="DUF7730" evidence="1">
    <location>
        <begin position="53"/>
        <end position="163"/>
    </location>
</feature>
<gene>
    <name evidence="2" type="ORF">HO133_006111</name>
</gene>
<dbReference type="EMBL" id="JACCJB010000023">
    <property type="protein sequence ID" value="KAF6218152.1"/>
    <property type="molecule type" value="Genomic_DNA"/>
</dbReference>
<protein>
    <recommendedName>
        <fullName evidence="1">DUF7730 domain-containing protein</fullName>
    </recommendedName>
</protein>
<evidence type="ECO:0000313" key="2">
    <source>
        <dbReference type="EMBL" id="KAF6218152.1"/>
    </source>
</evidence>
<dbReference type="PANTHER" id="PTHR38790">
    <property type="entry name" value="2EXR DOMAIN-CONTAINING PROTEIN-RELATED"/>
    <property type="match status" value="1"/>
</dbReference>
<proteinExistence type="predicted"/>
<dbReference type="Pfam" id="PF24864">
    <property type="entry name" value="DUF7730"/>
    <property type="match status" value="1"/>
</dbReference>